<dbReference type="Proteomes" id="UP000006727">
    <property type="component" value="Chromosome 17"/>
</dbReference>
<keyword evidence="4" id="KW-1185">Reference proteome</keyword>
<dbReference type="RefSeq" id="XP_024401140.1">
    <property type="nucleotide sequence ID" value="XM_024545372.2"/>
</dbReference>
<organism evidence="2">
    <name type="scientific">Physcomitrium patens</name>
    <name type="common">Spreading-leaved earth moss</name>
    <name type="synonym">Physcomitrella patens</name>
    <dbReference type="NCBI Taxonomy" id="3218"/>
    <lineage>
        <taxon>Eukaryota</taxon>
        <taxon>Viridiplantae</taxon>
        <taxon>Streptophyta</taxon>
        <taxon>Embryophyta</taxon>
        <taxon>Bryophyta</taxon>
        <taxon>Bryophytina</taxon>
        <taxon>Bryopsida</taxon>
        <taxon>Funariidae</taxon>
        <taxon>Funariales</taxon>
        <taxon>Funariaceae</taxon>
        <taxon>Physcomitrium</taxon>
    </lineage>
</organism>
<evidence type="ECO:0000313" key="4">
    <source>
        <dbReference type="Proteomes" id="UP000006727"/>
    </source>
</evidence>
<reference evidence="2 4" key="2">
    <citation type="journal article" date="2018" name="Plant J.">
        <title>The Physcomitrella patens chromosome-scale assembly reveals moss genome structure and evolution.</title>
        <authorList>
            <person name="Lang D."/>
            <person name="Ullrich K.K."/>
            <person name="Murat F."/>
            <person name="Fuchs J."/>
            <person name="Jenkins J."/>
            <person name="Haas F.B."/>
            <person name="Piednoel M."/>
            <person name="Gundlach H."/>
            <person name="Van Bel M."/>
            <person name="Meyberg R."/>
            <person name="Vives C."/>
            <person name="Morata J."/>
            <person name="Symeonidi A."/>
            <person name="Hiss M."/>
            <person name="Muchero W."/>
            <person name="Kamisugi Y."/>
            <person name="Saleh O."/>
            <person name="Blanc G."/>
            <person name="Decker E.L."/>
            <person name="van Gessel N."/>
            <person name="Grimwood J."/>
            <person name="Hayes R.D."/>
            <person name="Graham S.W."/>
            <person name="Gunter L.E."/>
            <person name="McDaniel S.F."/>
            <person name="Hoernstein S.N.W."/>
            <person name="Larsson A."/>
            <person name="Li F.W."/>
            <person name="Perroud P.F."/>
            <person name="Phillips J."/>
            <person name="Ranjan P."/>
            <person name="Rokshar D.S."/>
            <person name="Rothfels C.J."/>
            <person name="Schneider L."/>
            <person name="Shu S."/>
            <person name="Stevenson D.W."/>
            <person name="Thummler F."/>
            <person name="Tillich M."/>
            <person name="Villarreal Aguilar J.C."/>
            <person name="Widiez T."/>
            <person name="Wong G.K."/>
            <person name="Wymore A."/>
            <person name="Zhang Y."/>
            <person name="Zimmer A.D."/>
            <person name="Quatrano R.S."/>
            <person name="Mayer K.F.X."/>
            <person name="Goodstein D."/>
            <person name="Casacuberta J.M."/>
            <person name="Vandepoele K."/>
            <person name="Reski R."/>
            <person name="Cuming A.C."/>
            <person name="Tuskan G.A."/>
            <person name="Maumus F."/>
            <person name="Salse J."/>
            <person name="Schmutz J."/>
            <person name="Rensing S.A."/>
        </authorList>
    </citation>
    <scope>NUCLEOTIDE SEQUENCE [LARGE SCALE GENOMIC DNA]</scope>
    <source>
        <strain evidence="3 4">cv. Gransden 2004</strain>
    </source>
</reference>
<feature type="compositionally biased region" description="Basic residues" evidence="1">
    <location>
        <begin position="137"/>
        <end position="146"/>
    </location>
</feature>
<gene>
    <name evidence="3" type="primary">LOC112294663</name>
    <name evidence="2" type="ORF">PHYPA_022207</name>
</gene>
<dbReference type="GeneID" id="112294663"/>
<accession>A0A2K1J4A5</accession>
<dbReference type="EnsemblPlants" id="Pp3c17_17060V3.2">
    <property type="protein sequence ID" value="Pp3c17_17060V3.2"/>
    <property type="gene ID" value="Pp3c17_17060"/>
</dbReference>
<dbReference type="PaxDb" id="3218-PP1S173_73V6.1"/>
<feature type="region of interest" description="Disordered" evidence="1">
    <location>
        <begin position="50"/>
        <end position="146"/>
    </location>
</feature>
<evidence type="ECO:0000313" key="3">
    <source>
        <dbReference type="EnsemblPlants" id="Pp3c17_17060V3.1"/>
    </source>
</evidence>
<protein>
    <submittedName>
        <fullName evidence="2 3">Uncharacterized protein</fullName>
    </submittedName>
</protein>
<sequence length="146" mass="15619">MRDAVAKGKEMGARYAGTQDLMRVFNRALELLNSNTPESDQELLELVKKSKREVDKETSAPVKKPRRGASEVGDFQALGHRSNLATLTGDHGSGQSGSGSEGTPTQSTSGTSASVAHAQVRPIQVIRLPGRGGGRGEKHKRNKSNR</sequence>
<feature type="compositionally biased region" description="Gly residues" evidence="1">
    <location>
        <begin position="91"/>
        <end position="100"/>
    </location>
</feature>
<dbReference type="AlphaFoldDB" id="A0A2K1J4A5"/>
<proteinExistence type="predicted"/>
<evidence type="ECO:0000313" key="2">
    <source>
        <dbReference type="EMBL" id="PNR36356.1"/>
    </source>
</evidence>
<dbReference type="Gramene" id="Pp3c17_17060V3.2">
    <property type="protein sequence ID" value="Pp3c17_17060V3.2"/>
    <property type="gene ID" value="Pp3c17_17060"/>
</dbReference>
<dbReference type="OrthoDB" id="1916683at2759"/>
<dbReference type="EMBL" id="ABEU02000017">
    <property type="protein sequence ID" value="PNR36356.1"/>
    <property type="molecule type" value="Genomic_DNA"/>
</dbReference>
<evidence type="ECO:0000256" key="1">
    <source>
        <dbReference type="SAM" id="MobiDB-lite"/>
    </source>
</evidence>
<reference evidence="2 4" key="1">
    <citation type="journal article" date="2008" name="Science">
        <title>The Physcomitrella genome reveals evolutionary insights into the conquest of land by plants.</title>
        <authorList>
            <person name="Rensing S."/>
            <person name="Lang D."/>
            <person name="Zimmer A."/>
            <person name="Terry A."/>
            <person name="Salamov A."/>
            <person name="Shapiro H."/>
            <person name="Nishiyama T."/>
            <person name="Perroud P.-F."/>
            <person name="Lindquist E."/>
            <person name="Kamisugi Y."/>
            <person name="Tanahashi T."/>
            <person name="Sakakibara K."/>
            <person name="Fujita T."/>
            <person name="Oishi K."/>
            <person name="Shin-I T."/>
            <person name="Kuroki Y."/>
            <person name="Toyoda A."/>
            <person name="Suzuki Y."/>
            <person name="Hashimoto A."/>
            <person name="Yamaguchi K."/>
            <person name="Sugano A."/>
            <person name="Kohara Y."/>
            <person name="Fujiyama A."/>
            <person name="Anterola A."/>
            <person name="Aoki S."/>
            <person name="Ashton N."/>
            <person name="Barbazuk W.B."/>
            <person name="Barker E."/>
            <person name="Bennetzen J."/>
            <person name="Bezanilla M."/>
            <person name="Blankenship R."/>
            <person name="Cho S.H."/>
            <person name="Dutcher S."/>
            <person name="Estelle M."/>
            <person name="Fawcett J.A."/>
            <person name="Gundlach H."/>
            <person name="Hanada K."/>
            <person name="Heyl A."/>
            <person name="Hicks K.A."/>
            <person name="Hugh J."/>
            <person name="Lohr M."/>
            <person name="Mayer K."/>
            <person name="Melkozernov A."/>
            <person name="Murata T."/>
            <person name="Nelson D."/>
            <person name="Pils B."/>
            <person name="Prigge M."/>
            <person name="Reiss B."/>
            <person name="Renner T."/>
            <person name="Rombauts S."/>
            <person name="Rushton P."/>
            <person name="Sanderfoot A."/>
            <person name="Schween G."/>
            <person name="Shiu S.-H."/>
            <person name="Stueber K."/>
            <person name="Theodoulou F.L."/>
            <person name="Tu H."/>
            <person name="Van de Peer Y."/>
            <person name="Verrier P.J."/>
            <person name="Waters E."/>
            <person name="Wood A."/>
            <person name="Yang L."/>
            <person name="Cove D."/>
            <person name="Cuming A."/>
            <person name="Hasebe M."/>
            <person name="Lucas S."/>
            <person name="Mishler D.B."/>
            <person name="Reski R."/>
            <person name="Grigoriev I."/>
            <person name="Quatrano R.S."/>
            <person name="Boore J.L."/>
        </authorList>
    </citation>
    <scope>NUCLEOTIDE SEQUENCE [LARGE SCALE GENOMIC DNA]</scope>
    <source>
        <strain evidence="3 4">cv. Gransden 2004</strain>
    </source>
</reference>
<feature type="compositionally biased region" description="Low complexity" evidence="1">
    <location>
        <begin position="101"/>
        <end position="112"/>
    </location>
</feature>
<reference evidence="3" key="3">
    <citation type="submission" date="2020-12" db="UniProtKB">
        <authorList>
            <consortium name="EnsemblPlants"/>
        </authorList>
    </citation>
    <scope>IDENTIFICATION</scope>
</reference>
<dbReference type="GO" id="GO:0009507">
    <property type="term" value="C:chloroplast"/>
    <property type="evidence" value="ECO:0000318"/>
    <property type="project" value="GO_Central"/>
</dbReference>
<dbReference type="EnsemblPlants" id="Pp3c17_17060V3.1">
    <property type="protein sequence ID" value="Pp3c17_17060V3.1"/>
    <property type="gene ID" value="Pp3c17_17060"/>
</dbReference>
<name>A0A2K1J4A5_PHYPA</name>
<dbReference type="Gramene" id="Pp3c17_17060V3.1">
    <property type="protein sequence ID" value="Pp3c17_17060V3.1"/>
    <property type="gene ID" value="Pp3c17_17060"/>
</dbReference>